<gene>
    <name evidence="1" type="ORF">S01H1_25946</name>
</gene>
<organism evidence="1">
    <name type="scientific">marine sediment metagenome</name>
    <dbReference type="NCBI Taxonomy" id="412755"/>
    <lineage>
        <taxon>unclassified sequences</taxon>
        <taxon>metagenomes</taxon>
        <taxon>ecological metagenomes</taxon>
    </lineage>
</organism>
<reference evidence="1" key="1">
    <citation type="journal article" date="2014" name="Front. Microbiol.">
        <title>High frequency of phylogenetically diverse reductive dehalogenase-homologous genes in deep subseafloor sedimentary metagenomes.</title>
        <authorList>
            <person name="Kawai M."/>
            <person name="Futagami T."/>
            <person name="Toyoda A."/>
            <person name="Takaki Y."/>
            <person name="Nishi S."/>
            <person name="Hori S."/>
            <person name="Arai W."/>
            <person name="Tsubouchi T."/>
            <person name="Morono Y."/>
            <person name="Uchiyama I."/>
            <person name="Ito T."/>
            <person name="Fujiyama A."/>
            <person name="Inagaki F."/>
            <person name="Takami H."/>
        </authorList>
    </citation>
    <scope>NUCLEOTIDE SEQUENCE</scope>
    <source>
        <strain evidence="1">Expedition CK06-06</strain>
    </source>
</reference>
<proteinExistence type="predicted"/>
<feature type="non-terminal residue" evidence="1">
    <location>
        <position position="184"/>
    </location>
</feature>
<comment type="caution">
    <text evidence="1">The sequence shown here is derived from an EMBL/GenBank/DDBJ whole genome shotgun (WGS) entry which is preliminary data.</text>
</comment>
<dbReference type="InterPro" id="IPR011990">
    <property type="entry name" value="TPR-like_helical_dom_sf"/>
</dbReference>
<dbReference type="AlphaFoldDB" id="X0TJR9"/>
<accession>X0TJR9</accession>
<sequence length="184" mass="21275">MELESDLQKLAQYPSFSGKKHKAIRDLLSSQLADNNLIEQIFIVYKSEEPQFPLFEPASVKTLSFSPLLLKSSQREKLKRAEEYEFKQKKYRGAISLYQELFNLLKEKSHQAQMLNNIARCLTKSKSYRQAINNYSKISNDYPESTTSSHLPLALIARLQIVDCYQNLGDTKNSLKSSLNLYRD</sequence>
<dbReference type="Gene3D" id="1.25.40.10">
    <property type="entry name" value="Tetratricopeptide repeat domain"/>
    <property type="match status" value="1"/>
</dbReference>
<evidence type="ECO:0008006" key="2">
    <source>
        <dbReference type="Google" id="ProtNLM"/>
    </source>
</evidence>
<evidence type="ECO:0000313" key="1">
    <source>
        <dbReference type="EMBL" id="GAF93459.1"/>
    </source>
</evidence>
<dbReference type="SUPFAM" id="SSF48452">
    <property type="entry name" value="TPR-like"/>
    <property type="match status" value="1"/>
</dbReference>
<dbReference type="EMBL" id="BARS01015707">
    <property type="protein sequence ID" value="GAF93459.1"/>
    <property type="molecule type" value="Genomic_DNA"/>
</dbReference>
<protein>
    <recommendedName>
        <fullName evidence="2">Tetratricopeptide repeat protein</fullName>
    </recommendedName>
</protein>
<name>X0TJR9_9ZZZZ</name>